<dbReference type="Ensembl" id="ENSNFUT00015030683.1">
    <property type="protein sequence ID" value="ENSNFUP00015029373.1"/>
    <property type="gene ID" value="ENSNFUG00015014265.1"/>
</dbReference>
<reference evidence="1" key="2">
    <citation type="submission" date="2025-09" db="UniProtKB">
        <authorList>
            <consortium name="Ensembl"/>
        </authorList>
    </citation>
    <scope>IDENTIFICATION</scope>
</reference>
<evidence type="ECO:0000313" key="2">
    <source>
        <dbReference type="Proteomes" id="UP000694548"/>
    </source>
</evidence>
<dbReference type="Proteomes" id="UP000694548">
    <property type="component" value="Unassembled WGS sequence"/>
</dbReference>
<name>A0A8C6M602_NOTFU</name>
<sequence>MGGKCMNEAKNGFVVNSTESISVTACEVRQAVIELPDSKSCGLDGMYTEHLKYDNFRPVALASIVSKVMEKVLLSRLKDFIYSIDNQFGFKTKFSTDLCIFALK</sequence>
<accession>A0A8C6M602</accession>
<keyword evidence="2" id="KW-1185">Reference proteome</keyword>
<evidence type="ECO:0000313" key="1">
    <source>
        <dbReference type="Ensembl" id="ENSNFUP00015029373.1"/>
    </source>
</evidence>
<dbReference type="AlphaFoldDB" id="A0A8C6M602"/>
<proteinExistence type="predicted"/>
<protein>
    <recommendedName>
        <fullName evidence="3">Reverse transcriptase domain-containing protein</fullName>
    </recommendedName>
</protein>
<organism evidence="1 2">
    <name type="scientific">Nothobranchius furzeri</name>
    <name type="common">Turquoise killifish</name>
    <dbReference type="NCBI Taxonomy" id="105023"/>
    <lineage>
        <taxon>Eukaryota</taxon>
        <taxon>Metazoa</taxon>
        <taxon>Chordata</taxon>
        <taxon>Craniata</taxon>
        <taxon>Vertebrata</taxon>
        <taxon>Euteleostomi</taxon>
        <taxon>Actinopterygii</taxon>
        <taxon>Neopterygii</taxon>
        <taxon>Teleostei</taxon>
        <taxon>Neoteleostei</taxon>
        <taxon>Acanthomorphata</taxon>
        <taxon>Ovalentaria</taxon>
        <taxon>Atherinomorphae</taxon>
        <taxon>Cyprinodontiformes</taxon>
        <taxon>Nothobranchiidae</taxon>
        <taxon>Nothobranchius</taxon>
    </lineage>
</organism>
<evidence type="ECO:0008006" key="3">
    <source>
        <dbReference type="Google" id="ProtNLM"/>
    </source>
</evidence>
<reference evidence="1" key="1">
    <citation type="submission" date="2025-08" db="UniProtKB">
        <authorList>
            <consortium name="Ensembl"/>
        </authorList>
    </citation>
    <scope>IDENTIFICATION</scope>
</reference>